<sequence>MRLQDSQEFLSRHQGFSQDTITGHFEPISSSFNCQDVSIAIHLTMANQNYVDQTSVHPDGLSDHMTSRRSSTIQPHTTAYPELDSPPYSVTTFGQQHHISETQLLTPVSGAGSPCFHQNTNSSQYASAMTPMQSQASPSGPPRTSWHNSVNISAAQSQIGSPMPFNPPTSESHFEMGYIPAESDDLPEPPTDYYWGSYSVSAPSEPEQGSISPQMTPEHYMSYNSHQVMQQPMMGQMPSELPMPQRTPPSVHAPYYPQQNPAPWVEQADIANFKSTAARRRQFGYSLPSTQIARQEPVAQASGPSRPGRHQLVGRVTRQARVRGRAPPSTGSTATVNITQEQLEETIPDLPDDFVIKEDCPNELRFLFERQRELKAAGMKNKGMWFKIVSEFNERFPNIPSDIPRLQMQVSRGRYRYQQMSQRDVSFGPFSSRHHRNTILTEEQEYIAAKAYGFVTQQFHKMAAYKFREFGGGKVTPWGKTNLECWAVDRGLVGESYVPMPSDSQVKARHLKKVSSRLQSGAYSNAVFQEAADNGGGVLEQNPQLYDQVMDEIVDYWGEETIREEEDEDEYEGDVMLENITRPRSKGKGRQGGVKLEGCQRVDDTSDNLASTRKAARPRRAPAKTRAKGRLAPKDRAS</sequence>
<dbReference type="EMBL" id="JMSE01001198">
    <property type="protein sequence ID" value="KDN63771.1"/>
    <property type="molecule type" value="Genomic_DNA"/>
</dbReference>
<feature type="region of interest" description="Disordered" evidence="1">
    <location>
        <begin position="578"/>
        <end position="638"/>
    </location>
</feature>
<dbReference type="AlphaFoldDB" id="A0A066XDF2"/>
<dbReference type="OrthoDB" id="5421421at2759"/>
<evidence type="ECO:0000256" key="1">
    <source>
        <dbReference type="SAM" id="MobiDB-lite"/>
    </source>
</evidence>
<evidence type="ECO:0000313" key="2">
    <source>
        <dbReference type="EMBL" id="KDN63771.1"/>
    </source>
</evidence>
<keyword evidence="3" id="KW-1185">Reference proteome</keyword>
<name>A0A066XDF2_COLSU</name>
<dbReference type="eggNOG" id="ENOG502S91F">
    <property type="taxonomic scope" value="Eukaryota"/>
</dbReference>
<dbReference type="HOGENOM" id="CLU_475654_0_0_1"/>
<feature type="compositionally biased region" description="Basic residues" evidence="1">
    <location>
        <begin position="614"/>
        <end position="631"/>
    </location>
</feature>
<dbReference type="Proteomes" id="UP000027238">
    <property type="component" value="Unassembled WGS sequence"/>
</dbReference>
<evidence type="ECO:0000313" key="3">
    <source>
        <dbReference type="Proteomes" id="UP000027238"/>
    </source>
</evidence>
<reference evidence="3" key="1">
    <citation type="journal article" date="2014" name="Genome Announc.">
        <title>Draft genome sequence of Colletotrichum sublineola, a destructive pathogen of cultivated sorghum.</title>
        <authorList>
            <person name="Baroncelli R."/>
            <person name="Sanz-Martin J.M."/>
            <person name="Rech G.E."/>
            <person name="Sukno S.A."/>
            <person name="Thon M.R."/>
        </authorList>
    </citation>
    <scope>NUCLEOTIDE SEQUENCE [LARGE SCALE GENOMIC DNA]</scope>
    <source>
        <strain evidence="3">TX430BB</strain>
    </source>
</reference>
<dbReference type="STRING" id="1173701.A0A066XDF2"/>
<accession>A0A066XDF2</accession>
<organism evidence="2 3">
    <name type="scientific">Colletotrichum sublineola</name>
    <name type="common">Sorghum anthracnose fungus</name>
    <dbReference type="NCBI Taxonomy" id="1173701"/>
    <lineage>
        <taxon>Eukaryota</taxon>
        <taxon>Fungi</taxon>
        <taxon>Dikarya</taxon>
        <taxon>Ascomycota</taxon>
        <taxon>Pezizomycotina</taxon>
        <taxon>Sordariomycetes</taxon>
        <taxon>Hypocreomycetidae</taxon>
        <taxon>Glomerellales</taxon>
        <taxon>Glomerellaceae</taxon>
        <taxon>Colletotrichum</taxon>
        <taxon>Colletotrichum graminicola species complex</taxon>
    </lineage>
</organism>
<protein>
    <submittedName>
        <fullName evidence="2">Uncharacterized protein</fullName>
    </submittedName>
</protein>
<proteinExistence type="predicted"/>
<dbReference type="OMA" id="DMWDSIQ"/>
<comment type="caution">
    <text evidence="2">The sequence shown here is derived from an EMBL/GenBank/DDBJ whole genome shotgun (WGS) entry which is preliminary data.</text>
</comment>
<gene>
    <name evidence="2" type="ORF">CSUB01_06892</name>
</gene>